<dbReference type="GO" id="GO:0005737">
    <property type="term" value="C:cytoplasm"/>
    <property type="evidence" value="ECO:0007669"/>
    <property type="project" value="TreeGrafter"/>
</dbReference>
<feature type="compositionally biased region" description="Polar residues" evidence="2">
    <location>
        <begin position="60"/>
        <end position="69"/>
    </location>
</feature>
<feature type="compositionally biased region" description="Acidic residues" evidence="2">
    <location>
        <begin position="240"/>
        <end position="255"/>
    </location>
</feature>
<accession>A0A9P6WQQ6</accession>
<feature type="compositionally biased region" description="Polar residues" evidence="2">
    <location>
        <begin position="161"/>
        <end position="174"/>
    </location>
</feature>
<keyword evidence="5" id="KW-1185">Reference proteome</keyword>
<dbReference type="Pfam" id="PF08574">
    <property type="entry name" value="Iwr1"/>
    <property type="match status" value="1"/>
</dbReference>
<feature type="region of interest" description="Disordered" evidence="2">
    <location>
        <begin position="60"/>
        <end position="127"/>
    </location>
</feature>
<evidence type="ECO:0000256" key="2">
    <source>
        <dbReference type="SAM" id="MobiDB-lite"/>
    </source>
</evidence>
<evidence type="ECO:0000256" key="1">
    <source>
        <dbReference type="ARBA" id="ARBA00010218"/>
    </source>
</evidence>
<feature type="region of interest" description="Disordered" evidence="2">
    <location>
        <begin position="240"/>
        <end position="291"/>
    </location>
</feature>
<dbReference type="Proteomes" id="UP000697127">
    <property type="component" value="Unassembled WGS sequence"/>
</dbReference>
<feature type="compositionally biased region" description="Low complexity" evidence="2">
    <location>
        <begin position="87"/>
        <end position="98"/>
    </location>
</feature>
<feature type="domain" description="Transcription factor Iwr1" evidence="3">
    <location>
        <begin position="202"/>
        <end position="267"/>
    </location>
</feature>
<feature type="compositionally biased region" description="Acidic residues" evidence="2">
    <location>
        <begin position="264"/>
        <end position="278"/>
    </location>
</feature>
<dbReference type="PANTHER" id="PTHR28063">
    <property type="entry name" value="RNA POLYMERASE II NUCLEAR LOCALIZATION PROTEIN IWR1"/>
    <property type="match status" value="1"/>
</dbReference>
<evidence type="ECO:0000259" key="3">
    <source>
        <dbReference type="Pfam" id="PF08574"/>
    </source>
</evidence>
<dbReference type="InterPro" id="IPR040150">
    <property type="entry name" value="Iwr1"/>
</dbReference>
<dbReference type="GO" id="GO:0006606">
    <property type="term" value="P:protein import into nucleus"/>
    <property type="evidence" value="ECO:0007669"/>
    <property type="project" value="InterPro"/>
</dbReference>
<reference evidence="4" key="1">
    <citation type="submission" date="2020-11" db="EMBL/GenBank/DDBJ databases">
        <title>Kefir isolates.</title>
        <authorList>
            <person name="Marcisauskas S."/>
            <person name="Kim Y."/>
            <person name="Blasche S."/>
        </authorList>
    </citation>
    <scope>NUCLEOTIDE SEQUENCE</scope>
    <source>
        <strain evidence="4">Olga-1</strain>
    </source>
</reference>
<feature type="compositionally biased region" description="Basic and acidic residues" evidence="2">
    <location>
        <begin position="326"/>
        <end position="341"/>
    </location>
</feature>
<evidence type="ECO:0000313" key="5">
    <source>
        <dbReference type="Proteomes" id="UP000697127"/>
    </source>
</evidence>
<name>A0A9P6WQQ6_9ASCO</name>
<feature type="compositionally biased region" description="Low complexity" evidence="2">
    <location>
        <begin position="111"/>
        <end position="123"/>
    </location>
</feature>
<sequence>MSIMKEPPQILRVKRKRTEDPLQALVMETSRRQIKRPRYVFRLKRTEEKDIDDSTAVLMASSNTQNNKPLFSIPSKKNDFENDENIDNNNNNNNINNDVSLKNSENNRKMSQSNNTNSNTDTNEGPIELNPELLEMLNDYLKDNDETAINSHVKPPKRRQSSISQETANGNNIPKFNKEDVYKQYNNNAIDEKEEGEDVDDDEYVYDVYYRDKAVNDQWETEHIGYIKFDDEDIDKLDENDDDLLMNTDDEDSNDENFYRNDYPEDEDGGYEDDESDLESMGLDEPSDDQDDEFMILNDKRRFSRSDVLQSEGLKRISSEDYERLSEQIDEKPTLWGRTDDGMDDEDNTGDIDMDDTNNDDTDGETNFQRHSFFKTDIDDPNAIHRDMIFGKLQRMIEEKNISST</sequence>
<protein>
    <recommendedName>
        <fullName evidence="3">Transcription factor Iwr1 domain-containing protein</fullName>
    </recommendedName>
</protein>
<feature type="region of interest" description="Disordered" evidence="2">
    <location>
        <begin position="149"/>
        <end position="180"/>
    </location>
</feature>
<dbReference type="EMBL" id="PUHW01000001">
    <property type="protein sequence ID" value="KAG0691421.1"/>
    <property type="molecule type" value="Genomic_DNA"/>
</dbReference>
<comment type="caution">
    <text evidence="4">The sequence shown here is derived from an EMBL/GenBank/DDBJ whole genome shotgun (WGS) entry which is preliminary data.</text>
</comment>
<dbReference type="AlphaFoldDB" id="A0A9P6WQQ6"/>
<gene>
    <name evidence="4" type="ORF">C6P40_000038</name>
</gene>
<proteinExistence type="inferred from homology"/>
<organism evidence="4 5">
    <name type="scientific">Pichia californica</name>
    <dbReference type="NCBI Taxonomy" id="460514"/>
    <lineage>
        <taxon>Eukaryota</taxon>
        <taxon>Fungi</taxon>
        <taxon>Dikarya</taxon>
        <taxon>Ascomycota</taxon>
        <taxon>Saccharomycotina</taxon>
        <taxon>Pichiomycetes</taxon>
        <taxon>Pichiales</taxon>
        <taxon>Pichiaceae</taxon>
        <taxon>Pichia</taxon>
    </lineage>
</organism>
<evidence type="ECO:0000313" key="4">
    <source>
        <dbReference type="EMBL" id="KAG0691421.1"/>
    </source>
</evidence>
<comment type="similarity">
    <text evidence="1">Belongs to the IWR1/SLC7A6OS family.</text>
</comment>
<dbReference type="PANTHER" id="PTHR28063:SF1">
    <property type="entry name" value="RNA POLYMERASE II NUCLEAR LOCALIZATION PROTEIN IWR1"/>
    <property type="match status" value="1"/>
</dbReference>
<feature type="region of interest" description="Disordered" evidence="2">
    <location>
        <begin position="326"/>
        <end position="367"/>
    </location>
</feature>
<feature type="compositionally biased region" description="Acidic residues" evidence="2">
    <location>
        <begin position="342"/>
        <end position="364"/>
    </location>
</feature>
<dbReference type="InterPro" id="IPR013883">
    <property type="entry name" value="TF_Iwr1_dom"/>
</dbReference>